<gene>
    <name evidence="2" type="ORF">ASPGLDRAFT_50681</name>
</gene>
<keyword evidence="1" id="KW-0732">Signal</keyword>
<name>A0A1L9VB82_ASPGL</name>
<dbReference type="VEuPathDB" id="FungiDB:ASPGLDRAFT_50681"/>
<reference evidence="3" key="1">
    <citation type="journal article" date="2017" name="Genome Biol.">
        <title>Comparative genomics reveals high biological diversity and specific adaptations in the industrially and medically important fungal genus Aspergillus.</title>
        <authorList>
            <person name="de Vries R.P."/>
            <person name="Riley R."/>
            <person name="Wiebenga A."/>
            <person name="Aguilar-Osorio G."/>
            <person name="Amillis S."/>
            <person name="Uchima C.A."/>
            <person name="Anderluh G."/>
            <person name="Asadollahi M."/>
            <person name="Askin M."/>
            <person name="Barry K."/>
            <person name="Battaglia E."/>
            <person name="Bayram O."/>
            <person name="Benocci T."/>
            <person name="Braus-Stromeyer S.A."/>
            <person name="Caldana C."/>
            <person name="Canovas D."/>
            <person name="Cerqueira G.C."/>
            <person name="Chen F."/>
            <person name="Chen W."/>
            <person name="Choi C."/>
            <person name="Clum A."/>
            <person name="Dos Santos R.A."/>
            <person name="Damasio A.R."/>
            <person name="Diallinas G."/>
            <person name="Emri T."/>
            <person name="Fekete E."/>
            <person name="Flipphi M."/>
            <person name="Freyberg S."/>
            <person name="Gallo A."/>
            <person name="Gournas C."/>
            <person name="Habgood R."/>
            <person name="Hainaut M."/>
            <person name="Harispe M.L."/>
            <person name="Henrissat B."/>
            <person name="Hilden K.S."/>
            <person name="Hope R."/>
            <person name="Hossain A."/>
            <person name="Karabika E."/>
            <person name="Karaffa L."/>
            <person name="Karanyi Z."/>
            <person name="Krasevec N."/>
            <person name="Kuo A."/>
            <person name="Kusch H."/>
            <person name="LaButti K."/>
            <person name="Lagendijk E.L."/>
            <person name="Lapidus A."/>
            <person name="Levasseur A."/>
            <person name="Lindquist E."/>
            <person name="Lipzen A."/>
            <person name="Logrieco A.F."/>
            <person name="MacCabe A."/>
            <person name="Maekelae M.R."/>
            <person name="Malavazi I."/>
            <person name="Melin P."/>
            <person name="Meyer V."/>
            <person name="Mielnichuk N."/>
            <person name="Miskei M."/>
            <person name="Molnar A.P."/>
            <person name="Mule G."/>
            <person name="Ngan C.Y."/>
            <person name="Orejas M."/>
            <person name="Orosz E."/>
            <person name="Ouedraogo J.P."/>
            <person name="Overkamp K.M."/>
            <person name="Park H.-S."/>
            <person name="Perrone G."/>
            <person name="Piumi F."/>
            <person name="Punt P.J."/>
            <person name="Ram A.F."/>
            <person name="Ramon A."/>
            <person name="Rauscher S."/>
            <person name="Record E."/>
            <person name="Riano-Pachon D.M."/>
            <person name="Robert V."/>
            <person name="Roehrig J."/>
            <person name="Ruller R."/>
            <person name="Salamov A."/>
            <person name="Salih N.S."/>
            <person name="Samson R.A."/>
            <person name="Sandor E."/>
            <person name="Sanguinetti M."/>
            <person name="Schuetze T."/>
            <person name="Sepcic K."/>
            <person name="Shelest E."/>
            <person name="Sherlock G."/>
            <person name="Sophianopoulou V."/>
            <person name="Squina F.M."/>
            <person name="Sun H."/>
            <person name="Susca A."/>
            <person name="Todd R.B."/>
            <person name="Tsang A."/>
            <person name="Unkles S.E."/>
            <person name="van de Wiele N."/>
            <person name="van Rossen-Uffink D."/>
            <person name="Oliveira J.V."/>
            <person name="Vesth T.C."/>
            <person name="Visser J."/>
            <person name="Yu J.-H."/>
            <person name="Zhou M."/>
            <person name="Andersen M.R."/>
            <person name="Archer D.B."/>
            <person name="Baker S.E."/>
            <person name="Benoit I."/>
            <person name="Brakhage A.A."/>
            <person name="Braus G.H."/>
            <person name="Fischer R."/>
            <person name="Frisvad J.C."/>
            <person name="Goldman G.H."/>
            <person name="Houbraken J."/>
            <person name="Oakley B."/>
            <person name="Pocsi I."/>
            <person name="Scazzocchio C."/>
            <person name="Seiboth B."/>
            <person name="vanKuyk P.A."/>
            <person name="Wortman J."/>
            <person name="Dyer P.S."/>
            <person name="Grigoriev I.V."/>
        </authorList>
    </citation>
    <scope>NUCLEOTIDE SEQUENCE [LARGE SCALE GENOMIC DNA]</scope>
    <source>
        <strain evidence="3">CBS 516.65</strain>
    </source>
</reference>
<dbReference type="GeneID" id="34463620"/>
<dbReference type="Proteomes" id="UP000184300">
    <property type="component" value="Unassembled WGS sequence"/>
</dbReference>
<evidence type="ECO:0000256" key="1">
    <source>
        <dbReference type="SAM" id="SignalP"/>
    </source>
</evidence>
<feature type="signal peptide" evidence="1">
    <location>
        <begin position="1"/>
        <end position="17"/>
    </location>
</feature>
<keyword evidence="3" id="KW-1185">Reference proteome</keyword>
<dbReference type="AlphaFoldDB" id="A0A1L9VB82"/>
<sequence length="132" mass="14975">MPLPSLILSIIVTTVLVQSVGPGNDFMHMHVTSPRYYRRYGHSVYTTVFTTTTPQVHFGNDAYIIWNIHRNQITPTPHIRNTTANTEYSAQSNLSRTEQSTRTDLNPAMIMTCKESIYHDTICISITCCGEH</sequence>
<proteinExistence type="predicted"/>
<feature type="chain" id="PRO_5013086745" evidence="1">
    <location>
        <begin position="18"/>
        <end position="132"/>
    </location>
</feature>
<evidence type="ECO:0000313" key="3">
    <source>
        <dbReference type="Proteomes" id="UP000184300"/>
    </source>
</evidence>
<dbReference type="RefSeq" id="XP_022397847.1">
    <property type="nucleotide sequence ID" value="XM_022547359.1"/>
</dbReference>
<accession>A0A1L9VB82</accession>
<organism evidence="2 3">
    <name type="scientific">Aspergillus glaucus CBS 516.65</name>
    <dbReference type="NCBI Taxonomy" id="1160497"/>
    <lineage>
        <taxon>Eukaryota</taxon>
        <taxon>Fungi</taxon>
        <taxon>Dikarya</taxon>
        <taxon>Ascomycota</taxon>
        <taxon>Pezizomycotina</taxon>
        <taxon>Eurotiomycetes</taxon>
        <taxon>Eurotiomycetidae</taxon>
        <taxon>Eurotiales</taxon>
        <taxon>Aspergillaceae</taxon>
        <taxon>Aspergillus</taxon>
        <taxon>Aspergillus subgen. Aspergillus</taxon>
    </lineage>
</organism>
<dbReference type="EMBL" id="KV878907">
    <property type="protein sequence ID" value="OJJ81149.1"/>
    <property type="molecule type" value="Genomic_DNA"/>
</dbReference>
<evidence type="ECO:0000313" key="2">
    <source>
        <dbReference type="EMBL" id="OJJ81149.1"/>
    </source>
</evidence>
<protein>
    <submittedName>
        <fullName evidence="2">Uncharacterized protein</fullName>
    </submittedName>
</protein>